<feature type="compositionally biased region" description="Basic and acidic residues" evidence="1">
    <location>
        <begin position="111"/>
        <end position="125"/>
    </location>
</feature>
<accession>A0A0E9WVU7</accession>
<feature type="compositionally biased region" description="Polar residues" evidence="1">
    <location>
        <begin position="126"/>
        <end position="138"/>
    </location>
</feature>
<evidence type="ECO:0000313" key="2">
    <source>
        <dbReference type="EMBL" id="JAH93725.1"/>
    </source>
</evidence>
<protein>
    <submittedName>
        <fullName evidence="2">Uncharacterized protein</fullName>
    </submittedName>
</protein>
<dbReference type="AlphaFoldDB" id="A0A0E9WVU7"/>
<reference evidence="2" key="1">
    <citation type="submission" date="2014-11" db="EMBL/GenBank/DDBJ databases">
        <authorList>
            <person name="Amaro Gonzalez C."/>
        </authorList>
    </citation>
    <scope>NUCLEOTIDE SEQUENCE</scope>
</reference>
<reference evidence="2" key="2">
    <citation type="journal article" date="2015" name="Fish Shellfish Immunol.">
        <title>Early steps in the European eel (Anguilla anguilla)-Vibrio vulnificus interaction in the gills: Role of the RtxA13 toxin.</title>
        <authorList>
            <person name="Callol A."/>
            <person name="Pajuelo D."/>
            <person name="Ebbesson L."/>
            <person name="Teles M."/>
            <person name="MacKenzie S."/>
            <person name="Amaro C."/>
        </authorList>
    </citation>
    <scope>NUCLEOTIDE SEQUENCE</scope>
</reference>
<dbReference type="EMBL" id="GBXM01014852">
    <property type="protein sequence ID" value="JAH93725.1"/>
    <property type="molecule type" value="Transcribed_RNA"/>
</dbReference>
<sequence>MFTGHKEQAESDCHLSVNVLQSHKIHTACTEMHSPDLLKLNTDKLLKNLLLQEGIFCSDSPVHTEVLPYSLCIQGSFFVYTSVPRPVRGSQLLLTHKPLQRKGGGARTKRAAKDAREKNPADSEGSRGTSSRRVQNASPAWLKMTFNLP</sequence>
<feature type="region of interest" description="Disordered" evidence="1">
    <location>
        <begin position="95"/>
        <end position="138"/>
    </location>
</feature>
<name>A0A0E9WVU7_ANGAN</name>
<evidence type="ECO:0000256" key="1">
    <source>
        <dbReference type="SAM" id="MobiDB-lite"/>
    </source>
</evidence>
<organism evidence="2">
    <name type="scientific">Anguilla anguilla</name>
    <name type="common">European freshwater eel</name>
    <name type="synonym">Muraena anguilla</name>
    <dbReference type="NCBI Taxonomy" id="7936"/>
    <lineage>
        <taxon>Eukaryota</taxon>
        <taxon>Metazoa</taxon>
        <taxon>Chordata</taxon>
        <taxon>Craniata</taxon>
        <taxon>Vertebrata</taxon>
        <taxon>Euteleostomi</taxon>
        <taxon>Actinopterygii</taxon>
        <taxon>Neopterygii</taxon>
        <taxon>Teleostei</taxon>
        <taxon>Anguilliformes</taxon>
        <taxon>Anguillidae</taxon>
        <taxon>Anguilla</taxon>
    </lineage>
</organism>
<proteinExistence type="predicted"/>